<proteinExistence type="predicted"/>
<keyword evidence="3" id="KW-1185">Reference proteome</keyword>
<feature type="compositionally biased region" description="Polar residues" evidence="1">
    <location>
        <begin position="195"/>
        <end position="206"/>
    </location>
</feature>
<dbReference type="Proteomes" id="UP001595758">
    <property type="component" value="Unassembled WGS sequence"/>
</dbReference>
<comment type="caution">
    <text evidence="2">The sequence shown here is derived from an EMBL/GenBank/DDBJ whole genome shotgun (WGS) entry which is preliminary data.</text>
</comment>
<sequence length="439" mass="48551">MSREIITGLGYSGGFADRVSRLKNVADIIESLKQIKVILTEDGTKRLSHKDIESIFKYCSKYSDRAQRLATHLKMALMSPANFTTQQIITMFRSINSDDTLKELIESYIDLTAGNSPFAPKFTFEHLIKIGEGTKSAKALAMLRVQRAQLLHHYNPDDLVKYLSNARGRNSTMLKSLTNLLLNLGQSLGEWQTSQFEQSAAQSGPQETGPDTGVAFPQHSHPQLTSTQPATLRTFPLIHGNYRQQPYIPVTMIPGSAPPQVNYSTAVTAYLQSTILIPLENSAFSVVSQNYQRVVPAPAYWPRPQPHYVTQIPPTFTLQAACPAEPQTLPGNYYFTEQSYQALIPAPQVNRPVSVPPPVPAATASSYRAGFFNVRQTTDHTAPKTVLPSINNLVEVADGNKLPSVSTETGSDTSVRKFFFKGPEIRPEMVSVKTPQQNI</sequence>
<reference evidence="3" key="1">
    <citation type="journal article" date="2019" name="Int. J. Syst. Evol. Microbiol.">
        <title>The Global Catalogue of Microorganisms (GCM) 10K type strain sequencing project: providing services to taxonomists for standard genome sequencing and annotation.</title>
        <authorList>
            <consortium name="The Broad Institute Genomics Platform"/>
            <consortium name="The Broad Institute Genome Sequencing Center for Infectious Disease"/>
            <person name="Wu L."/>
            <person name="Ma J."/>
        </authorList>
    </citation>
    <scope>NUCLEOTIDE SEQUENCE [LARGE SCALE GENOMIC DNA]</scope>
    <source>
        <strain evidence="3">CCUG 59858</strain>
    </source>
</reference>
<feature type="region of interest" description="Disordered" evidence="1">
    <location>
        <begin position="195"/>
        <end position="228"/>
    </location>
</feature>
<name>A0ABV8CBP4_9GAMM</name>
<organism evidence="2 3">
    <name type="scientific">Legionella dresdenensis</name>
    <dbReference type="NCBI Taxonomy" id="450200"/>
    <lineage>
        <taxon>Bacteria</taxon>
        <taxon>Pseudomonadati</taxon>
        <taxon>Pseudomonadota</taxon>
        <taxon>Gammaproteobacteria</taxon>
        <taxon>Legionellales</taxon>
        <taxon>Legionellaceae</taxon>
        <taxon>Legionella</taxon>
    </lineage>
</organism>
<evidence type="ECO:0000313" key="3">
    <source>
        <dbReference type="Proteomes" id="UP001595758"/>
    </source>
</evidence>
<evidence type="ECO:0000256" key="1">
    <source>
        <dbReference type="SAM" id="MobiDB-lite"/>
    </source>
</evidence>
<evidence type="ECO:0000313" key="2">
    <source>
        <dbReference type="EMBL" id="MFC3907708.1"/>
    </source>
</evidence>
<dbReference type="EMBL" id="JBHSAB010000001">
    <property type="protein sequence ID" value="MFC3907708.1"/>
    <property type="molecule type" value="Genomic_DNA"/>
</dbReference>
<gene>
    <name evidence="2" type="ORF">ACFORL_01260</name>
</gene>
<accession>A0ABV8CBP4</accession>
<dbReference type="RefSeq" id="WP_382340317.1">
    <property type="nucleotide sequence ID" value="NZ_JBHSAB010000001.1"/>
</dbReference>
<protein>
    <submittedName>
        <fullName evidence="2">Uncharacterized protein</fullName>
    </submittedName>
</protein>